<sequence length="166" mass="17999">MMRQIRKQILTIGVLASVLSPGFAQVSPVLAASVVTTAIVSNPLTGVALEGNDPVSYFTEKEPLAGTLDLAYDWGGVTWYFANQANLDVFKTDPEIYAPQFGGYCAMGVARGFLSDGNPRIYAMVGQRLYLFYSTANRDAFLMSPKKAMTDAVDHWGGLSKELSTN</sequence>
<accession>A0AA41UCQ2</accession>
<feature type="signal peptide" evidence="1">
    <location>
        <begin position="1"/>
        <end position="31"/>
    </location>
</feature>
<keyword evidence="3" id="KW-1185">Reference proteome</keyword>
<evidence type="ECO:0000256" key="1">
    <source>
        <dbReference type="SAM" id="SignalP"/>
    </source>
</evidence>
<dbReference type="AlphaFoldDB" id="A0AA41UCQ2"/>
<reference evidence="2" key="1">
    <citation type="submission" date="2022-03" db="EMBL/GenBank/DDBJ databases">
        <title>The complete genome sequence of a Methyloterrigena soli.</title>
        <authorList>
            <person name="Zi Z."/>
        </authorList>
    </citation>
    <scope>NUCLEOTIDE SEQUENCE</scope>
    <source>
        <strain evidence="2">M48</strain>
    </source>
</reference>
<feature type="chain" id="PRO_5041241587" description="YHS domain-containing protein" evidence="1">
    <location>
        <begin position="32"/>
        <end position="166"/>
    </location>
</feature>
<dbReference type="EMBL" id="JALAZD010000003">
    <property type="protein sequence ID" value="MCI0128878.1"/>
    <property type="molecule type" value="Genomic_DNA"/>
</dbReference>
<dbReference type="NCBIfam" id="NF041384">
    <property type="entry name" value="YHS_seleno_dom"/>
    <property type="match status" value="1"/>
</dbReference>
<evidence type="ECO:0000313" key="3">
    <source>
        <dbReference type="Proteomes" id="UP001156140"/>
    </source>
</evidence>
<evidence type="ECO:0008006" key="4">
    <source>
        <dbReference type="Google" id="ProtNLM"/>
    </source>
</evidence>
<proteinExistence type="predicted"/>
<keyword evidence="1" id="KW-0732">Signal</keyword>
<evidence type="ECO:0000313" key="2">
    <source>
        <dbReference type="EMBL" id="MCI0128878.1"/>
    </source>
</evidence>
<dbReference type="RefSeq" id="WP_152571777.1">
    <property type="nucleotide sequence ID" value="NZ_JAKETQ010000003.1"/>
</dbReference>
<gene>
    <name evidence="2" type="ORF">ML536_18750</name>
</gene>
<comment type="caution">
    <text evidence="2">The sequence shown here is derived from an EMBL/GenBank/DDBJ whole genome shotgun (WGS) entry which is preliminary data.</text>
</comment>
<protein>
    <recommendedName>
        <fullName evidence="4">YHS domain-containing protein</fullName>
    </recommendedName>
</protein>
<dbReference type="Proteomes" id="UP001156140">
    <property type="component" value="Unassembled WGS sequence"/>
</dbReference>
<organism evidence="2 3">
    <name type="scientific">Paradevosia shaoguanensis</name>
    <dbReference type="NCBI Taxonomy" id="1335043"/>
    <lineage>
        <taxon>Bacteria</taxon>
        <taxon>Pseudomonadati</taxon>
        <taxon>Pseudomonadota</taxon>
        <taxon>Alphaproteobacteria</taxon>
        <taxon>Hyphomicrobiales</taxon>
        <taxon>Devosiaceae</taxon>
        <taxon>Paradevosia</taxon>
    </lineage>
</organism>
<name>A0AA41UCQ2_9HYPH</name>